<sequence length="215" mass="25124">MKKFLAILVLGLLLSSNAKAVPKWIDSKIISICKVKQDIVLNMNWLQDDGKWELEPIYLTKGDYLSIHKKKKNNQKYYATSSTVFPVKNNEWDKVTVSKKYEGVKIKDVIVDCRKVKNKIKKISYDTYDIFTQEDLFNGLKDNKKIKGKGELVFPVQEKCKKVKKYPVMFLIHHSGGDIMMDYKHILHEMCVATFEPYIFRARGHESNFYDTTKD</sequence>
<gene>
    <name evidence="1" type="ORF">METZ01_LOCUS500260</name>
</gene>
<dbReference type="EMBL" id="UINC01219779">
    <property type="protein sequence ID" value="SVE47406.1"/>
    <property type="molecule type" value="Genomic_DNA"/>
</dbReference>
<feature type="non-terminal residue" evidence="1">
    <location>
        <position position="215"/>
    </location>
</feature>
<dbReference type="AlphaFoldDB" id="A0A383DSB2"/>
<proteinExistence type="predicted"/>
<organism evidence="1">
    <name type="scientific">marine metagenome</name>
    <dbReference type="NCBI Taxonomy" id="408172"/>
    <lineage>
        <taxon>unclassified sequences</taxon>
        <taxon>metagenomes</taxon>
        <taxon>ecological metagenomes</taxon>
    </lineage>
</organism>
<evidence type="ECO:0000313" key="1">
    <source>
        <dbReference type="EMBL" id="SVE47406.1"/>
    </source>
</evidence>
<reference evidence="1" key="1">
    <citation type="submission" date="2018-05" db="EMBL/GenBank/DDBJ databases">
        <authorList>
            <person name="Lanie J.A."/>
            <person name="Ng W.-L."/>
            <person name="Kazmierczak K.M."/>
            <person name="Andrzejewski T.M."/>
            <person name="Davidsen T.M."/>
            <person name="Wayne K.J."/>
            <person name="Tettelin H."/>
            <person name="Glass J.I."/>
            <person name="Rusch D."/>
            <person name="Podicherti R."/>
            <person name="Tsui H.-C.T."/>
            <person name="Winkler M.E."/>
        </authorList>
    </citation>
    <scope>NUCLEOTIDE SEQUENCE</scope>
</reference>
<accession>A0A383DSB2</accession>
<protein>
    <submittedName>
        <fullName evidence="1">Uncharacterized protein</fullName>
    </submittedName>
</protein>
<name>A0A383DSB2_9ZZZZ</name>